<comment type="caution">
    <text evidence="2">The sequence shown here is derived from an EMBL/GenBank/DDBJ whole genome shotgun (WGS) entry which is preliminary data.</text>
</comment>
<dbReference type="OMA" id="YEYEFRL"/>
<keyword evidence="1" id="KW-0472">Membrane</keyword>
<keyword evidence="4" id="KW-1185">Reference proteome</keyword>
<keyword evidence="1" id="KW-1133">Transmembrane helix</keyword>
<evidence type="ECO:0000313" key="4">
    <source>
        <dbReference type="Proteomes" id="UP000688137"/>
    </source>
</evidence>
<evidence type="ECO:0000256" key="1">
    <source>
        <dbReference type="SAM" id="Phobius"/>
    </source>
</evidence>
<protein>
    <recommendedName>
        <fullName evidence="5">Transmembrane protein</fullName>
    </recommendedName>
</protein>
<feature type="transmembrane region" description="Helical" evidence="1">
    <location>
        <begin position="73"/>
        <end position="92"/>
    </location>
</feature>
<dbReference type="EMBL" id="CAJJDM010000004">
    <property type="protein sequence ID" value="CAD8044519.1"/>
    <property type="molecule type" value="Genomic_DNA"/>
</dbReference>
<dbReference type="EMBL" id="CAJJDM010000001">
    <property type="protein sequence ID" value="CAD8043260.1"/>
    <property type="molecule type" value="Genomic_DNA"/>
</dbReference>
<keyword evidence="1" id="KW-0812">Transmembrane</keyword>
<reference evidence="2" key="1">
    <citation type="submission" date="2021-01" db="EMBL/GenBank/DDBJ databases">
        <authorList>
            <consortium name="Genoscope - CEA"/>
            <person name="William W."/>
        </authorList>
    </citation>
    <scope>NUCLEOTIDE SEQUENCE</scope>
</reference>
<evidence type="ECO:0000313" key="2">
    <source>
        <dbReference type="EMBL" id="CAD8043260.1"/>
    </source>
</evidence>
<name>A0A8S1JRT2_PARPR</name>
<gene>
    <name evidence="2" type="ORF">PPRIM_AZ9-3.1.T0040484</name>
    <name evidence="3" type="ORF">PPRIM_AZ9-3.1.T0080083</name>
</gene>
<proteinExistence type="predicted"/>
<sequence>MQKLRNIYKNFYENVVKGGQKIDAPPKYNFKGQKQDYKDFQRGPQLTREQLAQNQKLDEELKPQSRELRLKNAFYFCIYMGWFAGVILFVMYRLGSDEIGDMERSAKERIRLRESLKKENQK</sequence>
<dbReference type="AlphaFoldDB" id="A0A8S1JRT2"/>
<accession>A0A8S1JRT2</accession>
<evidence type="ECO:0000313" key="3">
    <source>
        <dbReference type="EMBL" id="CAD8044519.1"/>
    </source>
</evidence>
<organism evidence="2 4">
    <name type="scientific">Paramecium primaurelia</name>
    <dbReference type="NCBI Taxonomy" id="5886"/>
    <lineage>
        <taxon>Eukaryota</taxon>
        <taxon>Sar</taxon>
        <taxon>Alveolata</taxon>
        <taxon>Ciliophora</taxon>
        <taxon>Intramacronucleata</taxon>
        <taxon>Oligohymenophorea</taxon>
        <taxon>Peniculida</taxon>
        <taxon>Parameciidae</taxon>
        <taxon>Paramecium</taxon>
    </lineage>
</organism>
<evidence type="ECO:0008006" key="5">
    <source>
        <dbReference type="Google" id="ProtNLM"/>
    </source>
</evidence>
<dbReference type="Proteomes" id="UP000688137">
    <property type="component" value="Unassembled WGS sequence"/>
</dbReference>